<organism evidence="1">
    <name type="scientific">Solumvirus sp</name>
    <dbReference type="NCBI Taxonomy" id="2487773"/>
    <lineage>
        <taxon>Viruses</taxon>
        <taxon>Pithoviruses</taxon>
    </lineage>
</organism>
<proteinExistence type="predicted"/>
<protein>
    <submittedName>
        <fullName evidence="1">Uncharacterized protein</fullName>
    </submittedName>
</protein>
<evidence type="ECO:0000313" key="1">
    <source>
        <dbReference type="EMBL" id="AYV86383.1"/>
    </source>
</evidence>
<dbReference type="EMBL" id="MK072503">
    <property type="protein sequence ID" value="AYV86383.1"/>
    <property type="molecule type" value="Genomic_DNA"/>
</dbReference>
<gene>
    <name evidence="1" type="ORF">Solumvirus6_18</name>
</gene>
<accession>A0A3G5AJW8</accession>
<reference evidence="1" key="1">
    <citation type="submission" date="2018-10" db="EMBL/GenBank/DDBJ databases">
        <title>Hidden diversity of soil giant viruses.</title>
        <authorList>
            <person name="Schulz F."/>
            <person name="Alteio L."/>
            <person name="Goudeau D."/>
            <person name="Ryan E.M."/>
            <person name="Malmstrom R.R."/>
            <person name="Blanchard J."/>
            <person name="Woyke T."/>
        </authorList>
    </citation>
    <scope>NUCLEOTIDE SEQUENCE</scope>
    <source>
        <strain evidence="1">SMV1</strain>
    </source>
</reference>
<name>A0A3G5AJW8_9VIRU</name>
<sequence length="92" mass="10666">MRDTFIESRKTDQQKLDNLSSRIASSGSKDLSFDATQLRNTFTDYDWRILCENPCVGLLEKKKAIKEFLLRVPLNNQIKILIQPKIVIKVVK</sequence>